<dbReference type="PANTHER" id="PTHR11138">
    <property type="entry name" value="METHIONYL-TRNA FORMYLTRANSFERASE"/>
    <property type="match status" value="1"/>
</dbReference>
<dbReference type="AlphaFoldDB" id="A0AAN6VAT2"/>
<dbReference type="EMBL" id="MU853554">
    <property type="protein sequence ID" value="KAK4147992.1"/>
    <property type="molecule type" value="Genomic_DNA"/>
</dbReference>
<feature type="compositionally biased region" description="Pro residues" evidence="1">
    <location>
        <begin position="208"/>
        <end position="218"/>
    </location>
</feature>
<keyword evidence="4" id="KW-1185">Reference proteome</keyword>
<comment type="caution">
    <text evidence="3">The sequence shown here is derived from an EMBL/GenBank/DDBJ whole genome shotgun (WGS) entry which is preliminary data.</text>
</comment>
<organism evidence="3 4">
    <name type="scientific">Dichotomopilus funicola</name>
    <dbReference type="NCBI Taxonomy" id="1934379"/>
    <lineage>
        <taxon>Eukaryota</taxon>
        <taxon>Fungi</taxon>
        <taxon>Dikarya</taxon>
        <taxon>Ascomycota</taxon>
        <taxon>Pezizomycotina</taxon>
        <taxon>Sordariomycetes</taxon>
        <taxon>Sordariomycetidae</taxon>
        <taxon>Sordariales</taxon>
        <taxon>Chaetomiaceae</taxon>
        <taxon>Dichotomopilus</taxon>
    </lineage>
</organism>
<dbReference type="Proteomes" id="UP001302676">
    <property type="component" value="Unassembled WGS sequence"/>
</dbReference>
<evidence type="ECO:0000313" key="3">
    <source>
        <dbReference type="EMBL" id="KAK4147992.1"/>
    </source>
</evidence>
<accession>A0AAN6VAT2</accession>
<dbReference type="InterPro" id="IPR002376">
    <property type="entry name" value="Formyl_transf_N"/>
</dbReference>
<dbReference type="SUPFAM" id="SSF53328">
    <property type="entry name" value="Formyltransferase"/>
    <property type="match status" value="1"/>
</dbReference>
<proteinExistence type="predicted"/>
<feature type="domain" description="Formyl transferase N-terminal" evidence="2">
    <location>
        <begin position="10"/>
        <end position="115"/>
    </location>
</feature>
<dbReference type="GO" id="GO:0004479">
    <property type="term" value="F:methionyl-tRNA formyltransferase activity"/>
    <property type="evidence" value="ECO:0007669"/>
    <property type="project" value="TreeGrafter"/>
</dbReference>
<reference evidence="3" key="2">
    <citation type="submission" date="2023-05" db="EMBL/GenBank/DDBJ databases">
        <authorList>
            <consortium name="Lawrence Berkeley National Laboratory"/>
            <person name="Steindorff A."/>
            <person name="Hensen N."/>
            <person name="Bonometti L."/>
            <person name="Westerberg I."/>
            <person name="Brannstrom I.O."/>
            <person name="Guillou S."/>
            <person name="Cros-Aarteil S."/>
            <person name="Calhoun S."/>
            <person name="Haridas S."/>
            <person name="Kuo A."/>
            <person name="Mondo S."/>
            <person name="Pangilinan J."/>
            <person name="Riley R."/>
            <person name="Labutti K."/>
            <person name="Andreopoulos B."/>
            <person name="Lipzen A."/>
            <person name="Chen C."/>
            <person name="Yanf M."/>
            <person name="Daum C."/>
            <person name="Ng V."/>
            <person name="Clum A."/>
            <person name="Ohm R."/>
            <person name="Martin F."/>
            <person name="Silar P."/>
            <person name="Natvig D."/>
            <person name="Lalanne C."/>
            <person name="Gautier V."/>
            <person name="Ament-Velasquez S.L."/>
            <person name="Kruys A."/>
            <person name="Hutchinson M.I."/>
            <person name="Powell A.J."/>
            <person name="Barry K."/>
            <person name="Miller A.N."/>
            <person name="Grigoriev I.V."/>
            <person name="Debuchy R."/>
            <person name="Gladieux P."/>
            <person name="Thoren M.H."/>
            <person name="Johannesson H."/>
        </authorList>
    </citation>
    <scope>NUCLEOTIDE SEQUENCE</scope>
    <source>
        <strain evidence="3">CBS 141.50</strain>
    </source>
</reference>
<gene>
    <name evidence="3" type="ORF">C8A04DRAFT_23783</name>
</gene>
<dbReference type="GO" id="GO:0005739">
    <property type="term" value="C:mitochondrion"/>
    <property type="evidence" value="ECO:0007669"/>
    <property type="project" value="TreeGrafter"/>
</dbReference>
<dbReference type="PANTHER" id="PTHR11138:SF5">
    <property type="entry name" value="METHIONYL-TRNA FORMYLTRANSFERASE, MITOCHONDRIAL"/>
    <property type="match status" value="1"/>
</dbReference>
<evidence type="ECO:0000259" key="2">
    <source>
        <dbReference type="Pfam" id="PF00551"/>
    </source>
</evidence>
<sequence length="329" mass="35842">MPKPDSNPINLIIAVSFGLFVPPRLIHAVKYGGLNVHPSILPDLRGPAPIHHALLRGDSHTGITIQTLSTEAFDHGIPLLQTPPTNLFPILPDHTPTQLQAELAVEGAKMLVQTLREGLHVPPHQSCQAANDGGYAVASHQPPLQHAPKITPQDRQILWTADNLTSEDIIRRARVLGPLWTHLIVNEKGEERVKRVILEDLTAVTGTPRPPKLKPNPNPGSWKNGTWVPAVDTRKGVGEMTSVGKGSAEDGELTWVQKTPILQTNGGGKGEANLEWETENVRMGYWVGKKRGDEGVTVRVSRQSWLRIGKIKVEGSTAKPAKVVLEAKV</sequence>
<dbReference type="InterPro" id="IPR036477">
    <property type="entry name" value="Formyl_transf_N_sf"/>
</dbReference>
<protein>
    <submittedName>
        <fullName evidence="3">Formyl transferase</fullName>
    </submittedName>
</protein>
<dbReference type="Pfam" id="PF00551">
    <property type="entry name" value="Formyl_trans_N"/>
    <property type="match status" value="1"/>
</dbReference>
<evidence type="ECO:0000256" key="1">
    <source>
        <dbReference type="SAM" id="MobiDB-lite"/>
    </source>
</evidence>
<reference evidence="3" key="1">
    <citation type="journal article" date="2023" name="Mol. Phylogenet. Evol.">
        <title>Genome-scale phylogeny and comparative genomics of the fungal order Sordariales.</title>
        <authorList>
            <person name="Hensen N."/>
            <person name="Bonometti L."/>
            <person name="Westerberg I."/>
            <person name="Brannstrom I.O."/>
            <person name="Guillou S."/>
            <person name="Cros-Aarteil S."/>
            <person name="Calhoun S."/>
            <person name="Haridas S."/>
            <person name="Kuo A."/>
            <person name="Mondo S."/>
            <person name="Pangilinan J."/>
            <person name="Riley R."/>
            <person name="LaButti K."/>
            <person name="Andreopoulos B."/>
            <person name="Lipzen A."/>
            <person name="Chen C."/>
            <person name="Yan M."/>
            <person name="Daum C."/>
            <person name="Ng V."/>
            <person name="Clum A."/>
            <person name="Steindorff A."/>
            <person name="Ohm R.A."/>
            <person name="Martin F."/>
            <person name="Silar P."/>
            <person name="Natvig D.O."/>
            <person name="Lalanne C."/>
            <person name="Gautier V."/>
            <person name="Ament-Velasquez S.L."/>
            <person name="Kruys A."/>
            <person name="Hutchinson M.I."/>
            <person name="Powell A.J."/>
            <person name="Barry K."/>
            <person name="Miller A.N."/>
            <person name="Grigoriev I.V."/>
            <person name="Debuchy R."/>
            <person name="Gladieux P."/>
            <person name="Hiltunen Thoren M."/>
            <person name="Johannesson H."/>
        </authorList>
    </citation>
    <scope>NUCLEOTIDE SEQUENCE</scope>
    <source>
        <strain evidence="3">CBS 141.50</strain>
    </source>
</reference>
<keyword evidence="3" id="KW-0808">Transferase</keyword>
<feature type="region of interest" description="Disordered" evidence="1">
    <location>
        <begin position="207"/>
        <end position="228"/>
    </location>
</feature>
<dbReference type="Gene3D" id="3.40.50.12230">
    <property type="match status" value="1"/>
</dbReference>
<dbReference type="GeneID" id="87815418"/>
<evidence type="ECO:0000313" key="4">
    <source>
        <dbReference type="Proteomes" id="UP001302676"/>
    </source>
</evidence>
<name>A0AAN6VAT2_9PEZI</name>
<dbReference type="RefSeq" id="XP_062641363.1">
    <property type="nucleotide sequence ID" value="XM_062778805.1"/>
</dbReference>